<dbReference type="InterPro" id="IPR006094">
    <property type="entry name" value="Oxid_FAD_bind_N"/>
</dbReference>
<dbReference type="Gene3D" id="3.90.78.10">
    <property type="entry name" value="UDP-N-acetylenolpyruvoylglucosamine reductase, C-terminal domain"/>
    <property type="match status" value="1"/>
</dbReference>
<dbReference type="EMBL" id="VAFM01000002">
    <property type="protein sequence ID" value="TKW60650.1"/>
    <property type="molecule type" value="Genomic_DNA"/>
</dbReference>
<dbReference type="PANTHER" id="PTHR21071">
    <property type="entry name" value="UDP-N-ACETYLENOLPYRUVOYLGLUCOSAMINE REDUCTASE"/>
    <property type="match status" value="1"/>
</dbReference>
<name>A0A6N4RC49_BLAVI</name>
<dbReference type="PROSITE" id="PS51387">
    <property type="entry name" value="FAD_PCMH"/>
    <property type="match status" value="1"/>
</dbReference>
<comment type="similarity">
    <text evidence="19">Belongs to the MurB family.</text>
</comment>
<evidence type="ECO:0000256" key="4">
    <source>
        <dbReference type="ARBA" id="ARBA00004752"/>
    </source>
</evidence>
<comment type="pathway">
    <text evidence="4 19">Cell wall biogenesis; peptidoglycan biosynthesis.</text>
</comment>
<evidence type="ECO:0000256" key="5">
    <source>
        <dbReference type="ARBA" id="ARBA00012518"/>
    </source>
</evidence>
<dbReference type="SUPFAM" id="SSF56176">
    <property type="entry name" value="FAD-binding/transporter-associated domain-like"/>
    <property type="match status" value="1"/>
</dbReference>
<accession>A0A6N4RC49</accession>
<dbReference type="GO" id="GO:0005829">
    <property type="term" value="C:cytosol"/>
    <property type="evidence" value="ECO:0007669"/>
    <property type="project" value="TreeGrafter"/>
</dbReference>
<dbReference type="NCBIfam" id="TIGR00179">
    <property type="entry name" value="murB"/>
    <property type="match status" value="1"/>
</dbReference>
<reference evidence="21 22" key="1">
    <citation type="journal article" date="2017" name="Nat. Commun.">
        <title>In situ click chemistry generation of cyclooxygenase-2 inhibitors.</title>
        <authorList>
            <person name="Bhardwaj A."/>
            <person name="Kaur J."/>
            <person name="Wuest M."/>
            <person name="Wuest F."/>
        </authorList>
    </citation>
    <scope>NUCLEOTIDE SEQUENCE [LARGE SCALE GENOMIC DNA]</scope>
    <source>
        <strain evidence="21">S2_018_000_R2_106</strain>
    </source>
</reference>
<keyword evidence="12 19" id="KW-0133">Cell shape</keyword>
<evidence type="ECO:0000256" key="12">
    <source>
        <dbReference type="ARBA" id="ARBA00022960"/>
    </source>
</evidence>
<evidence type="ECO:0000256" key="8">
    <source>
        <dbReference type="ARBA" id="ARBA00022618"/>
    </source>
</evidence>
<dbReference type="Proteomes" id="UP000320948">
    <property type="component" value="Unassembled WGS sequence"/>
</dbReference>
<evidence type="ECO:0000259" key="20">
    <source>
        <dbReference type="PROSITE" id="PS51387"/>
    </source>
</evidence>
<evidence type="ECO:0000256" key="13">
    <source>
        <dbReference type="ARBA" id="ARBA00022984"/>
    </source>
</evidence>
<evidence type="ECO:0000256" key="2">
    <source>
        <dbReference type="ARBA" id="ARBA00003921"/>
    </source>
</evidence>
<evidence type="ECO:0000256" key="10">
    <source>
        <dbReference type="ARBA" id="ARBA00022827"/>
    </source>
</evidence>
<evidence type="ECO:0000256" key="7">
    <source>
        <dbReference type="ARBA" id="ARBA00022490"/>
    </source>
</evidence>
<comment type="cofactor">
    <cofactor evidence="1 19">
        <name>FAD</name>
        <dbReference type="ChEBI" id="CHEBI:57692"/>
    </cofactor>
</comment>
<keyword evidence="13 19" id="KW-0573">Peptidoglycan synthesis</keyword>
<dbReference type="EC" id="1.3.1.98" evidence="5 19"/>
<keyword evidence="10 19" id="KW-0274">FAD</keyword>
<keyword evidence="8 19" id="KW-0132">Cell division</keyword>
<keyword evidence="14 19" id="KW-0560">Oxidoreductase</keyword>
<comment type="catalytic activity">
    <reaction evidence="18 19">
        <text>UDP-N-acetyl-alpha-D-muramate + NADP(+) = UDP-N-acetyl-3-O-(1-carboxyvinyl)-alpha-D-glucosamine + NADPH + H(+)</text>
        <dbReference type="Rhea" id="RHEA:12248"/>
        <dbReference type="ChEBI" id="CHEBI:15378"/>
        <dbReference type="ChEBI" id="CHEBI:57783"/>
        <dbReference type="ChEBI" id="CHEBI:58349"/>
        <dbReference type="ChEBI" id="CHEBI:68483"/>
        <dbReference type="ChEBI" id="CHEBI:70757"/>
        <dbReference type="EC" id="1.3.1.98"/>
    </reaction>
</comment>
<dbReference type="InterPro" id="IPR011601">
    <property type="entry name" value="MurB_C"/>
</dbReference>
<evidence type="ECO:0000256" key="6">
    <source>
        <dbReference type="ARBA" id="ARBA00015188"/>
    </source>
</evidence>
<feature type="domain" description="FAD-binding PCMH-type" evidence="20">
    <location>
        <begin position="32"/>
        <end position="197"/>
    </location>
</feature>
<evidence type="ECO:0000256" key="18">
    <source>
        <dbReference type="ARBA" id="ARBA00048914"/>
    </source>
</evidence>
<dbReference type="AlphaFoldDB" id="A0A6N4RC49"/>
<dbReference type="UniPathway" id="UPA00219"/>
<dbReference type="InterPro" id="IPR016169">
    <property type="entry name" value="FAD-bd_PCMH_sub2"/>
</dbReference>
<dbReference type="GO" id="GO:0071949">
    <property type="term" value="F:FAD binding"/>
    <property type="evidence" value="ECO:0007669"/>
    <property type="project" value="InterPro"/>
</dbReference>
<sequence length="312" mass="33686">MKEWPAPVWFEDMPEGISYTRNVPLADYTTIKVGGPAEVMAEVTDWDQMAALVRWCNAHAVALTPMGKGSNMVIRDGGIAGVVVNLAKGLDAVRVDGTLLYAEAGAANGTAARAAREAGLEGIAFFGGIPGAIGGALRMNAGAYGFETFDKLKRVWVLDADGAEREVTPDFLAPRYRGTALPAGWLYKAGEWELVPGDKEEIRKQMQEINRARSSTQPLHMPSSGSWFKNVVRDGERVNAWRIVDEAGCRGMRVGGAQVSEQHANFFVNAGAKEGTPGTAADFEALSQKVEAQVLERLGIVMEREVRFTGVE</sequence>
<keyword evidence="16 19" id="KW-0961">Cell wall biogenesis/degradation</keyword>
<evidence type="ECO:0000256" key="9">
    <source>
        <dbReference type="ARBA" id="ARBA00022630"/>
    </source>
</evidence>
<keyword evidence="9 19" id="KW-0285">Flavoprotein</keyword>
<comment type="function">
    <text evidence="2 19">Cell wall formation.</text>
</comment>
<evidence type="ECO:0000256" key="19">
    <source>
        <dbReference type="HAMAP-Rule" id="MF_00037"/>
    </source>
</evidence>
<dbReference type="Pfam" id="PF01565">
    <property type="entry name" value="FAD_binding_4"/>
    <property type="match status" value="1"/>
</dbReference>
<evidence type="ECO:0000256" key="16">
    <source>
        <dbReference type="ARBA" id="ARBA00023316"/>
    </source>
</evidence>
<dbReference type="InterPro" id="IPR016167">
    <property type="entry name" value="FAD-bd_PCMH_sub1"/>
</dbReference>
<dbReference type="GO" id="GO:0008762">
    <property type="term" value="F:UDP-N-acetylmuramate dehydrogenase activity"/>
    <property type="evidence" value="ECO:0007669"/>
    <property type="project" value="UniProtKB-UniRule"/>
</dbReference>
<evidence type="ECO:0000313" key="21">
    <source>
        <dbReference type="EMBL" id="TKW60650.1"/>
    </source>
</evidence>
<evidence type="ECO:0000256" key="15">
    <source>
        <dbReference type="ARBA" id="ARBA00023306"/>
    </source>
</evidence>
<dbReference type="HAMAP" id="MF_00037">
    <property type="entry name" value="MurB"/>
    <property type="match status" value="1"/>
</dbReference>
<dbReference type="Gene3D" id="3.30.465.10">
    <property type="match status" value="1"/>
</dbReference>
<dbReference type="InterPro" id="IPR036318">
    <property type="entry name" value="FAD-bd_PCMH-like_sf"/>
</dbReference>
<dbReference type="InterPro" id="IPR036635">
    <property type="entry name" value="MurB_C_sf"/>
</dbReference>
<dbReference type="Pfam" id="PF02873">
    <property type="entry name" value="MurB_C"/>
    <property type="match status" value="1"/>
</dbReference>
<comment type="caution">
    <text evidence="21">The sequence shown here is derived from an EMBL/GenBank/DDBJ whole genome shotgun (WGS) entry which is preliminary data.</text>
</comment>
<evidence type="ECO:0000313" key="22">
    <source>
        <dbReference type="Proteomes" id="UP000320948"/>
    </source>
</evidence>
<gene>
    <name evidence="19 21" type="primary">murB</name>
    <name evidence="21" type="ORF">DI628_07055</name>
</gene>
<dbReference type="PANTHER" id="PTHR21071:SF4">
    <property type="entry name" value="UDP-N-ACETYLENOLPYRUVOYLGLUCOSAMINE REDUCTASE"/>
    <property type="match status" value="1"/>
</dbReference>
<keyword evidence="15 19" id="KW-0131">Cell cycle</keyword>
<protein>
    <recommendedName>
        <fullName evidence="6 19">UDP-N-acetylenolpyruvoylglucosamine reductase</fullName>
        <ecNumber evidence="5 19">1.3.1.98</ecNumber>
    </recommendedName>
    <alternativeName>
        <fullName evidence="17 19">UDP-N-acetylmuramate dehydrogenase</fullName>
    </alternativeName>
</protein>
<feature type="active site" description="Proton donor" evidence="19">
    <location>
        <position position="226"/>
    </location>
</feature>
<dbReference type="Gene3D" id="3.30.43.10">
    <property type="entry name" value="Uridine Diphospho-n-acetylenolpyruvylglucosamine Reductase, domain 2"/>
    <property type="match status" value="1"/>
</dbReference>
<dbReference type="GO" id="GO:0009252">
    <property type="term" value="P:peptidoglycan biosynthetic process"/>
    <property type="evidence" value="ECO:0007669"/>
    <property type="project" value="UniProtKB-UniRule"/>
</dbReference>
<dbReference type="InterPro" id="IPR016166">
    <property type="entry name" value="FAD-bd_PCMH"/>
</dbReference>
<evidence type="ECO:0000256" key="1">
    <source>
        <dbReference type="ARBA" id="ARBA00001974"/>
    </source>
</evidence>
<dbReference type="GO" id="GO:0071555">
    <property type="term" value="P:cell wall organization"/>
    <property type="evidence" value="ECO:0007669"/>
    <property type="project" value="UniProtKB-KW"/>
</dbReference>
<proteinExistence type="inferred from homology"/>
<organism evidence="21 22">
    <name type="scientific">Blastochloris viridis</name>
    <name type="common">Rhodopseudomonas viridis</name>
    <dbReference type="NCBI Taxonomy" id="1079"/>
    <lineage>
        <taxon>Bacteria</taxon>
        <taxon>Pseudomonadati</taxon>
        <taxon>Pseudomonadota</taxon>
        <taxon>Alphaproteobacteria</taxon>
        <taxon>Hyphomicrobiales</taxon>
        <taxon>Blastochloridaceae</taxon>
        <taxon>Blastochloris</taxon>
    </lineage>
</organism>
<dbReference type="SUPFAM" id="SSF56194">
    <property type="entry name" value="Uridine diphospho-N-Acetylenolpyruvylglucosamine reductase, MurB, C-terminal domain"/>
    <property type="match status" value="1"/>
</dbReference>
<evidence type="ECO:0000256" key="11">
    <source>
        <dbReference type="ARBA" id="ARBA00022857"/>
    </source>
</evidence>
<evidence type="ECO:0000256" key="14">
    <source>
        <dbReference type="ARBA" id="ARBA00023002"/>
    </source>
</evidence>
<evidence type="ECO:0000256" key="3">
    <source>
        <dbReference type="ARBA" id="ARBA00004496"/>
    </source>
</evidence>
<keyword evidence="11 19" id="KW-0521">NADP</keyword>
<dbReference type="GO" id="GO:0008360">
    <property type="term" value="P:regulation of cell shape"/>
    <property type="evidence" value="ECO:0007669"/>
    <property type="project" value="UniProtKB-KW"/>
</dbReference>
<keyword evidence="7 19" id="KW-0963">Cytoplasm</keyword>
<dbReference type="InterPro" id="IPR003170">
    <property type="entry name" value="MurB"/>
</dbReference>
<dbReference type="GO" id="GO:0051301">
    <property type="term" value="P:cell division"/>
    <property type="evidence" value="ECO:0007669"/>
    <property type="project" value="UniProtKB-KW"/>
</dbReference>
<comment type="subcellular location">
    <subcellularLocation>
        <location evidence="3 19">Cytoplasm</location>
    </subcellularLocation>
</comment>
<evidence type="ECO:0000256" key="17">
    <source>
        <dbReference type="ARBA" id="ARBA00031026"/>
    </source>
</evidence>
<dbReference type="NCBIfam" id="NF010480">
    <property type="entry name" value="PRK13905.1"/>
    <property type="match status" value="1"/>
</dbReference>
<feature type="active site" evidence="19">
    <location>
        <position position="177"/>
    </location>
</feature>
<feature type="active site" evidence="19">
    <location>
        <position position="305"/>
    </location>
</feature>